<protein>
    <recommendedName>
        <fullName evidence="3">DinB family protein</fullName>
    </recommendedName>
</protein>
<evidence type="ECO:0000313" key="2">
    <source>
        <dbReference type="Proteomes" id="UP000638263"/>
    </source>
</evidence>
<organism evidence="1 2">
    <name type="scientific">Nocardia jinanensis</name>
    <dbReference type="NCBI Taxonomy" id="382504"/>
    <lineage>
        <taxon>Bacteria</taxon>
        <taxon>Bacillati</taxon>
        <taxon>Actinomycetota</taxon>
        <taxon>Actinomycetes</taxon>
        <taxon>Mycobacteriales</taxon>
        <taxon>Nocardiaceae</taxon>
        <taxon>Nocardia</taxon>
    </lineage>
</organism>
<evidence type="ECO:0000313" key="1">
    <source>
        <dbReference type="EMBL" id="GGL06987.1"/>
    </source>
</evidence>
<dbReference type="Gene3D" id="1.20.120.450">
    <property type="entry name" value="dinb family like domain"/>
    <property type="match status" value="1"/>
</dbReference>
<dbReference type="Proteomes" id="UP000638263">
    <property type="component" value="Unassembled WGS sequence"/>
</dbReference>
<name>A0A917RH07_9NOCA</name>
<comment type="caution">
    <text evidence="1">The sequence shown here is derived from an EMBL/GenBank/DDBJ whole genome shotgun (WGS) entry which is preliminary data.</text>
</comment>
<proteinExistence type="predicted"/>
<dbReference type="InterPro" id="IPR034660">
    <property type="entry name" value="DinB/YfiT-like"/>
</dbReference>
<dbReference type="SUPFAM" id="SSF109854">
    <property type="entry name" value="DinB/YfiT-like putative metalloenzymes"/>
    <property type="match status" value="1"/>
</dbReference>
<dbReference type="RefSeq" id="WP_058854227.1">
    <property type="nucleotide sequence ID" value="NZ_BMMH01000003.1"/>
</dbReference>
<keyword evidence="2" id="KW-1185">Reference proteome</keyword>
<evidence type="ECO:0008006" key="3">
    <source>
        <dbReference type="Google" id="ProtNLM"/>
    </source>
</evidence>
<accession>A0A917RH07</accession>
<dbReference type="AlphaFoldDB" id="A0A917RH07"/>
<sequence length="172" mass="19094">MTWSIPQITTGAERHLLECMLDRNRTELIHTVRGLSDDQARYRLVASRTTPIGLLKHAAVAERIWFQHVLAGLPESECGGGTAGGDASFVVGDNETLADVIAEFERASERSRVVAADFDLDDIKTHPRVGDVNLRFIYLLLSEDFARHAGHGDILREQIEHSTPLTDIPEQP</sequence>
<dbReference type="InterPro" id="IPR007061">
    <property type="entry name" value="MST-like"/>
</dbReference>
<reference evidence="1" key="2">
    <citation type="submission" date="2020-09" db="EMBL/GenBank/DDBJ databases">
        <authorList>
            <person name="Sun Q."/>
            <person name="Zhou Y."/>
        </authorList>
    </citation>
    <scope>NUCLEOTIDE SEQUENCE</scope>
    <source>
        <strain evidence="1">CGMCC 4.3508</strain>
    </source>
</reference>
<dbReference type="Pfam" id="PF04978">
    <property type="entry name" value="MST"/>
    <property type="match status" value="1"/>
</dbReference>
<reference evidence="1" key="1">
    <citation type="journal article" date="2014" name="Int. J. Syst. Evol. Microbiol.">
        <title>Complete genome sequence of Corynebacterium casei LMG S-19264T (=DSM 44701T), isolated from a smear-ripened cheese.</title>
        <authorList>
            <consortium name="US DOE Joint Genome Institute (JGI-PGF)"/>
            <person name="Walter F."/>
            <person name="Albersmeier A."/>
            <person name="Kalinowski J."/>
            <person name="Ruckert C."/>
        </authorList>
    </citation>
    <scope>NUCLEOTIDE SEQUENCE</scope>
    <source>
        <strain evidence="1">CGMCC 4.3508</strain>
    </source>
</reference>
<gene>
    <name evidence="1" type="ORF">GCM10011588_21770</name>
</gene>
<dbReference type="EMBL" id="BMMH01000003">
    <property type="protein sequence ID" value="GGL06987.1"/>
    <property type="molecule type" value="Genomic_DNA"/>
</dbReference>